<dbReference type="InterPro" id="IPR036250">
    <property type="entry name" value="AcylCo_DH-like_C"/>
</dbReference>
<dbReference type="RefSeq" id="WP_202344559.1">
    <property type="nucleotide sequence ID" value="NZ_BAAAPI010000015.1"/>
</dbReference>
<protein>
    <recommendedName>
        <fullName evidence="2">Acyl-CoA dehydrogenase C-terminal domain-containing protein</fullName>
    </recommendedName>
</protein>
<name>A0ABS1SJ32_9MICO</name>
<evidence type="ECO:0000313" key="4">
    <source>
        <dbReference type="Proteomes" id="UP001645859"/>
    </source>
</evidence>
<keyword evidence="1" id="KW-0560">Oxidoreductase</keyword>
<evidence type="ECO:0000259" key="2">
    <source>
        <dbReference type="Pfam" id="PF08028"/>
    </source>
</evidence>
<dbReference type="SUPFAM" id="SSF56645">
    <property type="entry name" value="Acyl-CoA dehydrogenase NM domain-like"/>
    <property type="match status" value="1"/>
</dbReference>
<gene>
    <name evidence="3" type="ORF">D3230_08190</name>
</gene>
<comment type="caution">
    <text evidence="3">The sequence shown here is derived from an EMBL/GenBank/DDBJ whole genome shotgun (WGS) entry which is preliminary data.</text>
</comment>
<dbReference type="Pfam" id="PF08028">
    <property type="entry name" value="Acyl-CoA_dh_2"/>
    <property type="match status" value="1"/>
</dbReference>
<proteinExistence type="predicted"/>
<keyword evidence="4" id="KW-1185">Reference proteome</keyword>
<dbReference type="Gene3D" id="1.10.540.10">
    <property type="entry name" value="Acyl-CoA dehydrogenase/oxidase, N-terminal domain"/>
    <property type="match status" value="1"/>
</dbReference>
<dbReference type="Proteomes" id="UP001645859">
    <property type="component" value="Unassembled WGS sequence"/>
</dbReference>
<reference evidence="3 4" key="1">
    <citation type="submission" date="2018-09" db="EMBL/GenBank/DDBJ databases">
        <title>Comparative genomics of Leucobacter spp.</title>
        <authorList>
            <person name="Reis A.C."/>
            <person name="Kolvenbach B.A."/>
            <person name="Corvini P.F.X."/>
            <person name="Nunes O.C."/>
        </authorList>
    </citation>
    <scope>NUCLEOTIDE SEQUENCE [LARGE SCALE GENOMIC DNA]</scope>
    <source>
        <strain evidence="3 4">TAN 31504</strain>
    </source>
</reference>
<accession>A0ABS1SJ32</accession>
<dbReference type="SUPFAM" id="SSF47203">
    <property type="entry name" value="Acyl-CoA dehydrogenase C-terminal domain-like"/>
    <property type="match status" value="1"/>
</dbReference>
<dbReference type="Gene3D" id="2.40.110.10">
    <property type="entry name" value="Butyryl-CoA Dehydrogenase, subunit A, domain 2"/>
    <property type="match status" value="1"/>
</dbReference>
<evidence type="ECO:0000256" key="1">
    <source>
        <dbReference type="ARBA" id="ARBA00023002"/>
    </source>
</evidence>
<dbReference type="Gene3D" id="1.20.140.10">
    <property type="entry name" value="Butyryl-CoA Dehydrogenase, subunit A, domain 3"/>
    <property type="match status" value="1"/>
</dbReference>
<dbReference type="InterPro" id="IPR037069">
    <property type="entry name" value="AcylCoA_DH/ox_N_sf"/>
</dbReference>
<dbReference type="InterPro" id="IPR013107">
    <property type="entry name" value="Acyl-CoA_DH_C"/>
</dbReference>
<sequence>MIHHTPAVETGVARANDVLGRLAAVDGLLRADAEAADTSGEIAPAVTAAIREAGGYRLSAGGEFGGAGLVRVAAGLARVHAAAAWNLVVSHTNSLLAQSFARLSGTAFPADPDTQWCGVFASTEAHAAPQGAGSPDWVVDGVWRYASNSELAEWALLNVATAEHGAGFVWVPRAALTVHARWAALGLRATGSHTLAAAQLVVPSAGFLPTSVLFAPEPDGPLALRVPSRLRTALGLAAVGVGAAEALVAGLAAAVRGDADRARVAALPGRGINRPGVAQTLGAAHARVAGARAVLFAAADELDAAVAHGELLPAAQLTAARMILGRVTADVAAATHELSLVAGSRACLEGDTVGRLWRDAHVITRHAALSPAVGFELGARALVDPGDADAHAAVGPLAPGTA</sequence>
<dbReference type="EMBL" id="QYAC01000004">
    <property type="protein sequence ID" value="MBL3679278.1"/>
    <property type="molecule type" value="Genomic_DNA"/>
</dbReference>
<dbReference type="PIRSF" id="PIRSF016578">
    <property type="entry name" value="HsaA"/>
    <property type="match status" value="1"/>
</dbReference>
<organism evidence="3 4">
    <name type="scientific">Leucobacter chromiireducens subsp. solipictus</name>
    <dbReference type="NCBI Taxonomy" id="398235"/>
    <lineage>
        <taxon>Bacteria</taxon>
        <taxon>Bacillati</taxon>
        <taxon>Actinomycetota</taxon>
        <taxon>Actinomycetes</taxon>
        <taxon>Micrococcales</taxon>
        <taxon>Microbacteriaceae</taxon>
        <taxon>Leucobacter</taxon>
    </lineage>
</organism>
<dbReference type="InterPro" id="IPR009100">
    <property type="entry name" value="AcylCoA_DH/oxidase_NM_dom_sf"/>
</dbReference>
<dbReference type="InterPro" id="IPR046373">
    <property type="entry name" value="Acyl-CoA_Oxase/DH_mid-dom_sf"/>
</dbReference>
<evidence type="ECO:0000313" key="3">
    <source>
        <dbReference type="EMBL" id="MBL3679278.1"/>
    </source>
</evidence>
<feature type="domain" description="Acyl-CoA dehydrogenase C-terminal" evidence="2">
    <location>
        <begin position="234"/>
        <end position="370"/>
    </location>
</feature>